<organism evidence="2 3">
    <name type="scientific">Asparagus officinalis</name>
    <name type="common">Garden asparagus</name>
    <dbReference type="NCBI Taxonomy" id="4686"/>
    <lineage>
        <taxon>Eukaryota</taxon>
        <taxon>Viridiplantae</taxon>
        <taxon>Streptophyta</taxon>
        <taxon>Embryophyta</taxon>
        <taxon>Tracheophyta</taxon>
        <taxon>Spermatophyta</taxon>
        <taxon>Magnoliopsida</taxon>
        <taxon>Liliopsida</taxon>
        <taxon>Asparagales</taxon>
        <taxon>Asparagaceae</taxon>
        <taxon>Asparagoideae</taxon>
        <taxon>Asparagus</taxon>
    </lineage>
</organism>
<evidence type="ECO:0000256" key="1">
    <source>
        <dbReference type="SAM" id="MobiDB-lite"/>
    </source>
</evidence>
<dbReference type="AlphaFoldDB" id="A0A5P1EXB7"/>
<sequence>MEIRRVDEEDDERAGAGGGEHLRGDGAVEVEVREEGLRGAESSERKVALEVEVRKDLYWFWSPKSYKGRSSEEKQKAHCFTLADAEIAHLDIVLSPQDFGLLYFIFGTASDGPSLLPTGAFIPVNMPTSDKITRKKVS</sequence>
<dbReference type="EMBL" id="CM007384">
    <property type="protein sequence ID" value="ONK70706.1"/>
    <property type="molecule type" value="Genomic_DNA"/>
</dbReference>
<evidence type="ECO:0000313" key="3">
    <source>
        <dbReference type="Proteomes" id="UP000243459"/>
    </source>
</evidence>
<dbReference type="Gramene" id="ONK70706">
    <property type="protein sequence ID" value="ONK70706"/>
    <property type="gene ID" value="A4U43_C04F680"/>
</dbReference>
<accession>A0A5P1EXB7</accession>
<feature type="region of interest" description="Disordered" evidence="1">
    <location>
        <begin position="1"/>
        <end position="28"/>
    </location>
</feature>
<dbReference type="Proteomes" id="UP000243459">
    <property type="component" value="Chromosome 4"/>
</dbReference>
<reference evidence="3" key="1">
    <citation type="journal article" date="2017" name="Nat. Commun.">
        <title>The asparagus genome sheds light on the origin and evolution of a young Y chromosome.</title>
        <authorList>
            <person name="Harkess A."/>
            <person name="Zhou J."/>
            <person name="Xu C."/>
            <person name="Bowers J.E."/>
            <person name="Van der Hulst R."/>
            <person name="Ayyampalayam S."/>
            <person name="Mercati F."/>
            <person name="Riccardi P."/>
            <person name="McKain M.R."/>
            <person name="Kakrana A."/>
            <person name="Tang H."/>
            <person name="Ray J."/>
            <person name="Groenendijk J."/>
            <person name="Arikit S."/>
            <person name="Mathioni S.M."/>
            <person name="Nakano M."/>
            <person name="Shan H."/>
            <person name="Telgmann-Rauber A."/>
            <person name="Kanno A."/>
            <person name="Yue Z."/>
            <person name="Chen H."/>
            <person name="Li W."/>
            <person name="Chen Y."/>
            <person name="Xu X."/>
            <person name="Zhang Y."/>
            <person name="Luo S."/>
            <person name="Chen H."/>
            <person name="Gao J."/>
            <person name="Mao Z."/>
            <person name="Pires J.C."/>
            <person name="Luo M."/>
            <person name="Kudrna D."/>
            <person name="Wing R.A."/>
            <person name="Meyers B.C."/>
            <person name="Yi K."/>
            <person name="Kong H."/>
            <person name="Lavrijsen P."/>
            <person name="Sunseri F."/>
            <person name="Falavigna A."/>
            <person name="Ye Y."/>
            <person name="Leebens-Mack J.H."/>
            <person name="Chen G."/>
        </authorList>
    </citation>
    <scope>NUCLEOTIDE SEQUENCE [LARGE SCALE GENOMIC DNA]</scope>
    <source>
        <strain evidence="3">cv. DH0086</strain>
    </source>
</reference>
<name>A0A5P1EXB7_ASPOF</name>
<keyword evidence="3" id="KW-1185">Reference proteome</keyword>
<protein>
    <submittedName>
        <fullName evidence="2">Uncharacterized protein</fullName>
    </submittedName>
</protein>
<proteinExistence type="predicted"/>
<gene>
    <name evidence="2" type="ORF">A4U43_C04F680</name>
</gene>
<evidence type="ECO:0000313" key="2">
    <source>
        <dbReference type="EMBL" id="ONK70706.1"/>
    </source>
</evidence>